<feature type="compositionally biased region" description="Basic and acidic residues" evidence="1">
    <location>
        <begin position="598"/>
        <end position="635"/>
    </location>
</feature>
<evidence type="ECO:0000313" key="4">
    <source>
        <dbReference type="Proteomes" id="UP001302126"/>
    </source>
</evidence>
<feature type="compositionally biased region" description="Basic and acidic residues" evidence="1">
    <location>
        <begin position="282"/>
        <end position="291"/>
    </location>
</feature>
<comment type="caution">
    <text evidence="3">The sequence shown here is derived from an EMBL/GenBank/DDBJ whole genome shotgun (WGS) entry which is preliminary data.</text>
</comment>
<feature type="compositionally biased region" description="Basic and acidic residues" evidence="1">
    <location>
        <begin position="660"/>
        <end position="673"/>
    </location>
</feature>
<evidence type="ECO:0000259" key="2">
    <source>
        <dbReference type="Pfam" id="PF26118"/>
    </source>
</evidence>
<dbReference type="PANTHER" id="PTHR42081">
    <property type="entry name" value="ZINC FINGER PROTEIN DHHC DOMAIN CONTAINING PROTEIN"/>
    <property type="match status" value="1"/>
</dbReference>
<feature type="domain" description="DUF8035" evidence="2">
    <location>
        <begin position="524"/>
        <end position="576"/>
    </location>
</feature>
<name>A0AAN6WTE2_9PEZI</name>
<dbReference type="Pfam" id="PF26118">
    <property type="entry name" value="DUF8035"/>
    <property type="match status" value="1"/>
</dbReference>
<feature type="region of interest" description="Disordered" evidence="1">
    <location>
        <begin position="574"/>
        <end position="838"/>
    </location>
</feature>
<dbReference type="Proteomes" id="UP001302126">
    <property type="component" value="Unassembled WGS sequence"/>
</dbReference>
<gene>
    <name evidence="3" type="ORF">QBC35DRAFT_241052</name>
</gene>
<feature type="compositionally biased region" description="Basic and acidic residues" evidence="1">
    <location>
        <begin position="643"/>
        <end position="653"/>
    </location>
</feature>
<feature type="compositionally biased region" description="Low complexity" evidence="1">
    <location>
        <begin position="473"/>
        <end position="483"/>
    </location>
</feature>
<dbReference type="EMBL" id="MU864408">
    <property type="protein sequence ID" value="KAK4187156.1"/>
    <property type="molecule type" value="Genomic_DNA"/>
</dbReference>
<evidence type="ECO:0000256" key="1">
    <source>
        <dbReference type="SAM" id="MobiDB-lite"/>
    </source>
</evidence>
<reference evidence="3" key="2">
    <citation type="submission" date="2023-05" db="EMBL/GenBank/DDBJ databases">
        <authorList>
            <consortium name="Lawrence Berkeley National Laboratory"/>
            <person name="Steindorff A."/>
            <person name="Hensen N."/>
            <person name="Bonometti L."/>
            <person name="Westerberg I."/>
            <person name="Brannstrom I.O."/>
            <person name="Guillou S."/>
            <person name="Cros-Aarteil S."/>
            <person name="Calhoun S."/>
            <person name="Haridas S."/>
            <person name="Kuo A."/>
            <person name="Mondo S."/>
            <person name="Pangilinan J."/>
            <person name="Riley R."/>
            <person name="Labutti K."/>
            <person name="Andreopoulos B."/>
            <person name="Lipzen A."/>
            <person name="Chen C."/>
            <person name="Yanf M."/>
            <person name="Daum C."/>
            <person name="Ng V."/>
            <person name="Clum A."/>
            <person name="Ohm R."/>
            <person name="Martin F."/>
            <person name="Silar P."/>
            <person name="Natvig D."/>
            <person name="Lalanne C."/>
            <person name="Gautier V."/>
            <person name="Ament-Velasquez S.L."/>
            <person name="Kruys A."/>
            <person name="Hutchinson M.I."/>
            <person name="Powell A.J."/>
            <person name="Barry K."/>
            <person name="Miller A.N."/>
            <person name="Grigoriev I.V."/>
            <person name="Debuchy R."/>
            <person name="Gladieux P."/>
            <person name="Thoren M.H."/>
            <person name="Johannesson H."/>
        </authorList>
    </citation>
    <scope>NUCLEOTIDE SEQUENCE</scope>
    <source>
        <strain evidence="3">PSN309</strain>
    </source>
</reference>
<feature type="compositionally biased region" description="Polar residues" evidence="1">
    <location>
        <begin position="388"/>
        <end position="412"/>
    </location>
</feature>
<feature type="compositionally biased region" description="Basic and acidic residues" evidence="1">
    <location>
        <begin position="731"/>
        <end position="789"/>
    </location>
</feature>
<accession>A0AAN6WTE2</accession>
<feature type="compositionally biased region" description="Low complexity" evidence="1">
    <location>
        <begin position="320"/>
        <end position="354"/>
    </location>
</feature>
<feature type="compositionally biased region" description="Polar residues" evidence="1">
    <location>
        <begin position="426"/>
        <end position="436"/>
    </location>
</feature>
<feature type="region of interest" description="Disordered" evidence="1">
    <location>
        <begin position="267"/>
        <end position="355"/>
    </location>
</feature>
<organism evidence="3 4">
    <name type="scientific">Podospora australis</name>
    <dbReference type="NCBI Taxonomy" id="1536484"/>
    <lineage>
        <taxon>Eukaryota</taxon>
        <taxon>Fungi</taxon>
        <taxon>Dikarya</taxon>
        <taxon>Ascomycota</taxon>
        <taxon>Pezizomycotina</taxon>
        <taxon>Sordariomycetes</taxon>
        <taxon>Sordariomycetidae</taxon>
        <taxon>Sordariales</taxon>
        <taxon>Podosporaceae</taxon>
        <taxon>Podospora</taxon>
    </lineage>
</organism>
<keyword evidence="4" id="KW-1185">Reference proteome</keyword>
<reference evidence="3" key="1">
    <citation type="journal article" date="2023" name="Mol. Phylogenet. Evol.">
        <title>Genome-scale phylogeny and comparative genomics of the fungal order Sordariales.</title>
        <authorList>
            <person name="Hensen N."/>
            <person name="Bonometti L."/>
            <person name="Westerberg I."/>
            <person name="Brannstrom I.O."/>
            <person name="Guillou S."/>
            <person name="Cros-Aarteil S."/>
            <person name="Calhoun S."/>
            <person name="Haridas S."/>
            <person name="Kuo A."/>
            <person name="Mondo S."/>
            <person name="Pangilinan J."/>
            <person name="Riley R."/>
            <person name="LaButti K."/>
            <person name="Andreopoulos B."/>
            <person name="Lipzen A."/>
            <person name="Chen C."/>
            <person name="Yan M."/>
            <person name="Daum C."/>
            <person name="Ng V."/>
            <person name="Clum A."/>
            <person name="Steindorff A."/>
            <person name="Ohm R.A."/>
            <person name="Martin F."/>
            <person name="Silar P."/>
            <person name="Natvig D.O."/>
            <person name="Lalanne C."/>
            <person name="Gautier V."/>
            <person name="Ament-Velasquez S.L."/>
            <person name="Kruys A."/>
            <person name="Hutchinson M.I."/>
            <person name="Powell A.J."/>
            <person name="Barry K."/>
            <person name="Miller A.N."/>
            <person name="Grigoriev I.V."/>
            <person name="Debuchy R."/>
            <person name="Gladieux P."/>
            <person name="Hiltunen Thoren M."/>
            <person name="Johannesson H."/>
        </authorList>
    </citation>
    <scope>NUCLEOTIDE SEQUENCE</scope>
    <source>
        <strain evidence="3">PSN309</strain>
    </source>
</reference>
<dbReference type="InterPro" id="IPR058348">
    <property type="entry name" value="DUF8035"/>
</dbReference>
<dbReference type="AlphaFoldDB" id="A0AAN6WTE2"/>
<protein>
    <recommendedName>
        <fullName evidence="2">DUF8035 domain-containing protein</fullName>
    </recommendedName>
</protein>
<dbReference type="PANTHER" id="PTHR42081:SF2">
    <property type="entry name" value="NIPPED-B-LIKE PROTEIN B"/>
    <property type="match status" value="1"/>
</dbReference>
<evidence type="ECO:0000313" key="3">
    <source>
        <dbReference type="EMBL" id="KAK4187156.1"/>
    </source>
</evidence>
<feature type="compositionally biased region" description="Basic and acidic residues" evidence="1">
    <location>
        <begin position="798"/>
        <end position="837"/>
    </location>
</feature>
<sequence length="866" mass="96420">MTVTNGNTLSIESVDALVRQLYGRARTAGPDFAQLSKAVRGLQTVLKHLHAEVRDPDSLLNQPGPSSHEGQYGLFVKQLTVLVEGSDYVLKQVKAVLERYGGSSVGHVIGSGRYARQEGYTTEEDEDEGPATKARLIELTRKKLVSQKTEVNLFLDTVQLNNPSKSHRALQITNNPKADMIKDKVDAIALRLFREKGSPTGEVEEELWQEFKAELEKEGFDPKVLGDNKEVLRAFIRELESHEVLENGAPPSVRGLLEFGGQSPMVGGVVVSHPMPNGASKPNDDNNPKSNERRRRLPGSDAPDSLQIHRRSEPPAIFISPSNISNEASNSSSSSSSLPSSSESSDAESSASNSRTALISTWDLLAFDRREADRMTARMASMHLTPGLSPNYNISPGTSPNNRYLPPGTQQLMIPGTASHPHDTQLSKSHSGQQQGAAATPRYASPAALQLPPPYSRALSPTSSVMTPPPPYTSATGSSAGAAFDLHVSTSAPPTEKDMSRYQPPSRQHSSLAPDGSGKQIPLDATWTKINRDLVSPVVLERAGVRYEARPNFVAVLGRLNSDQIAEFARQTAEVRGIRTHPRQTQTEIREPPGYLRAESRRGGGGSRRERQTKDPYRDTEKHWEAGDSSDDNRDRRTKGAKPRREYTPRDYRPQNYQPQEHRDYYDNNEKSGRGYPTMIVPPPESVYGDGKVSPSSTVDPKPILKNRNRNHVRFDGDGQPREISPGYYSDKNRREGGGNGAREKRREERERDRDKKRGTTDRDKERTKDRTRDRDREREKEREKEQQLKLRSQRGSGGDRDRSSREHRSSRHHDRDSRERERDRDRGGERSQDRMSRLRRTAGAIGIGGATATLLSVLAEAVEYL</sequence>
<proteinExistence type="predicted"/>
<feature type="compositionally biased region" description="Low complexity" evidence="1">
    <location>
        <begin position="437"/>
        <end position="448"/>
    </location>
</feature>
<feature type="region of interest" description="Disordered" evidence="1">
    <location>
        <begin position="384"/>
        <end position="520"/>
    </location>
</feature>